<dbReference type="SMART" id="SM00487">
    <property type="entry name" value="DEXDc"/>
    <property type="match status" value="1"/>
</dbReference>
<dbReference type="GO" id="GO:0003676">
    <property type="term" value="F:nucleic acid binding"/>
    <property type="evidence" value="ECO:0007669"/>
    <property type="project" value="InterPro"/>
</dbReference>
<dbReference type="InterPro" id="IPR011545">
    <property type="entry name" value="DEAD/DEAH_box_helicase_dom"/>
</dbReference>
<protein>
    <submittedName>
        <fullName evidence="11">RNA helicase</fullName>
    </submittedName>
</protein>
<dbReference type="GO" id="GO:0005829">
    <property type="term" value="C:cytosol"/>
    <property type="evidence" value="ECO:0007669"/>
    <property type="project" value="TreeGrafter"/>
</dbReference>
<dbReference type="CDD" id="cd18787">
    <property type="entry name" value="SF2_C_DEAD"/>
    <property type="match status" value="1"/>
</dbReference>
<evidence type="ECO:0000256" key="5">
    <source>
        <dbReference type="ARBA" id="ARBA00038437"/>
    </source>
</evidence>
<evidence type="ECO:0000256" key="6">
    <source>
        <dbReference type="PROSITE-ProRule" id="PRU00552"/>
    </source>
</evidence>
<dbReference type="SMART" id="SM00490">
    <property type="entry name" value="HELICc"/>
    <property type="match status" value="1"/>
</dbReference>
<reference evidence="11 12" key="1">
    <citation type="submission" date="2016-03" db="EMBL/GenBank/DDBJ databases">
        <title>Draft genome sequence of Acetobacter malorum CECT 7742, a strain isolated from strawberry vinegar.</title>
        <authorList>
            <person name="Sainz F."/>
            <person name="Mas A."/>
            <person name="Torija M.J."/>
        </authorList>
    </citation>
    <scope>NUCLEOTIDE SEQUENCE [LARGE SCALE GENOMIC DNA]</scope>
    <source>
        <strain evidence="11 12">CECT 7742</strain>
    </source>
</reference>
<sequence>MSNSFEAMGLLPSLCTWAAQAGMEEPTPIQHAAIPAALAQKDILAIAPTGTGKTAAYALPMLQQLLESKRAQDVLVLVPTRELALQTARVFRTCLGQKADNSRQKAGTVAVIPLYGGADRAHQAERLLHDGPRVLIATPGRLLDFADGGEIMLASCTRVVMDEGDRLFSPEFFEESAAIVSLLPPVRQTLFFSATLPAALKQTVQQLLRRPEEIHITRAAEKRGPIRQGALFIEPAQKTGFLRQFFMRDRTNRAIIFVKTKAEADQLAATLKKARVQAAPLHADLSQAQRNATVASFAAGKILVLVATDIAARGLDLPSVKNVVNYDPPDQPEAYLHRIGRTGRGGQTGSALTLCAAAERAKLRQIELGASVRLRILSQEQALPDAPEPKQTFQNTARREARPTPHIRHLNAGTKQWTIVS</sequence>
<keyword evidence="3 11" id="KW-0347">Helicase</keyword>
<dbReference type="InterPro" id="IPR044742">
    <property type="entry name" value="DEAD/DEAH_RhlB"/>
</dbReference>
<dbReference type="GO" id="GO:0016787">
    <property type="term" value="F:hydrolase activity"/>
    <property type="evidence" value="ECO:0007669"/>
    <property type="project" value="UniProtKB-KW"/>
</dbReference>
<organism evidence="11 12">
    <name type="scientific">Acetobacter malorum</name>
    <dbReference type="NCBI Taxonomy" id="178901"/>
    <lineage>
        <taxon>Bacteria</taxon>
        <taxon>Pseudomonadati</taxon>
        <taxon>Pseudomonadota</taxon>
        <taxon>Alphaproteobacteria</taxon>
        <taxon>Acetobacterales</taxon>
        <taxon>Acetobacteraceae</taxon>
        <taxon>Acetobacter</taxon>
    </lineage>
</organism>
<comment type="similarity">
    <text evidence="5">Belongs to the DEAD box helicase family.</text>
</comment>
<dbReference type="Proteomes" id="UP000077349">
    <property type="component" value="Unassembled WGS sequence"/>
</dbReference>
<comment type="caution">
    <text evidence="11">The sequence shown here is derived from an EMBL/GenBank/DDBJ whole genome shotgun (WGS) entry which is preliminary data.</text>
</comment>
<dbReference type="PROSITE" id="PS51192">
    <property type="entry name" value="HELICASE_ATP_BIND_1"/>
    <property type="match status" value="1"/>
</dbReference>
<proteinExistence type="inferred from homology"/>
<dbReference type="InterPro" id="IPR001650">
    <property type="entry name" value="Helicase_C-like"/>
</dbReference>
<keyword evidence="1" id="KW-0547">Nucleotide-binding</keyword>
<dbReference type="Pfam" id="PF00271">
    <property type="entry name" value="Helicase_C"/>
    <property type="match status" value="1"/>
</dbReference>
<dbReference type="GO" id="GO:0003724">
    <property type="term" value="F:RNA helicase activity"/>
    <property type="evidence" value="ECO:0007669"/>
    <property type="project" value="InterPro"/>
</dbReference>
<dbReference type="InterPro" id="IPR014001">
    <property type="entry name" value="Helicase_ATP-bd"/>
</dbReference>
<dbReference type="EMBL" id="LVHD01000019">
    <property type="protein sequence ID" value="OAG75871.1"/>
    <property type="molecule type" value="Genomic_DNA"/>
</dbReference>
<evidence type="ECO:0000313" key="12">
    <source>
        <dbReference type="Proteomes" id="UP000077349"/>
    </source>
</evidence>
<dbReference type="GO" id="GO:0005524">
    <property type="term" value="F:ATP binding"/>
    <property type="evidence" value="ECO:0007669"/>
    <property type="project" value="UniProtKB-KW"/>
</dbReference>
<dbReference type="InterPro" id="IPR014014">
    <property type="entry name" value="RNA_helicase_DEAD_Q_motif"/>
</dbReference>
<evidence type="ECO:0000256" key="2">
    <source>
        <dbReference type="ARBA" id="ARBA00022801"/>
    </source>
</evidence>
<evidence type="ECO:0000256" key="4">
    <source>
        <dbReference type="ARBA" id="ARBA00022840"/>
    </source>
</evidence>
<keyword evidence="4" id="KW-0067">ATP-binding</keyword>
<feature type="domain" description="Helicase C-terminal" evidence="9">
    <location>
        <begin position="241"/>
        <end position="391"/>
    </location>
</feature>
<feature type="domain" description="Helicase ATP-binding" evidence="8">
    <location>
        <begin position="34"/>
        <end position="214"/>
    </location>
</feature>
<evidence type="ECO:0000259" key="8">
    <source>
        <dbReference type="PROSITE" id="PS51192"/>
    </source>
</evidence>
<accession>A0A177G7U8</accession>
<dbReference type="InterPro" id="IPR050079">
    <property type="entry name" value="DEAD_box_RNA_helicase"/>
</dbReference>
<dbReference type="InterPro" id="IPR027417">
    <property type="entry name" value="P-loop_NTPase"/>
</dbReference>
<dbReference type="PROSITE" id="PS51194">
    <property type="entry name" value="HELICASE_CTER"/>
    <property type="match status" value="1"/>
</dbReference>
<dbReference type="SUPFAM" id="SSF52540">
    <property type="entry name" value="P-loop containing nucleoside triphosphate hydrolases"/>
    <property type="match status" value="1"/>
</dbReference>
<evidence type="ECO:0000259" key="9">
    <source>
        <dbReference type="PROSITE" id="PS51194"/>
    </source>
</evidence>
<feature type="short sequence motif" description="Q motif" evidence="6">
    <location>
        <begin position="3"/>
        <end position="31"/>
    </location>
</feature>
<dbReference type="eggNOG" id="COG0513">
    <property type="taxonomic scope" value="Bacteria"/>
</dbReference>
<evidence type="ECO:0000313" key="11">
    <source>
        <dbReference type="EMBL" id="OAG75871.1"/>
    </source>
</evidence>
<name>A0A177G7U8_9PROT</name>
<evidence type="ECO:0000259" key="10">
    <source>
        <dbReference type="PROSITE" id="PS51195"/>
    </source>
</evidence>
<dbReference type="CDD" id="cd00268">
    <property type="entry name" value="DEADc"/>
    <property type="match status" value="1"/>
</dbReference>
<dbReference type="AlphaFoldDB" id="A0A177G7U8"/>
<dbReference type="PANTHER" id="PTHR47959:SF13">
    <property type="entry name" value="ATP-DEPENDENT RNA HELICASE RHLE"/>
    <property type="match status" value="1"/>
</dbReference>
<dbReference type="PANTHER" id="PTHR47959">
    <property type="entry name" value="ATP-DEPENDENT RNA HELICASE RHLE-RELATED"/>
    <property type="match status" value="1"/>
</dbReference>
<evidence type="ECO:0000256" key="3">
    <source>
        <dbReference type="ARBA" id="ARBA00022806"/>
    </source>
</evidence>
<feature type="domain" description="DEAD-box RNA helicase Q" evidence="10">
    <location>
        <begin position="3"/>
        <end position="31"/>
    </location>
</feature>
<keyword evidence="2" id="KW-0378">Hydrolase</keyword>
<dbReference type="PATRIC" id="fig|178901.16.peg.3163"/>
<gene>
    <name evidence="11" type="ORF">Amal_02974</name>
</gene>
<dbReference type="Gene3D" id="3.40.50.300">
    <property type="entry name" value="P-loop containing nucleotide triphosphate hydrolases"/>
    <property type="match status" value="2"/>
</dbReference>
<dbReference type="Pfam" id="PF00270">
    <property type="entry name" value="DEAD"/>
    <property type="match status" value="1"/>
</dbReference>
<evidence type="ECO:0000256" key="1">
    <source>
        <dbReference type="ARBA" id="ARBA00022741"/>
    </source>
</evidence>
<dbReference type="PROSITE" id="PS51195">
    <property type="entry name" value="Q_MOTIF"/>
    <property type="match status" value="1"/>
</dbReference>
<dbReference type="STRING" id="178901.AmDm5_3025"/>
<evidence type="ECO:0000256" key="7">
    <source>
        <dbReference type="SAM" id="MobiDB-lite"/>
    </source>
</evidence>
<feature type="region of interest" description="Disordered" evidence="7">
    <location>
        <begin position="381"/>
        <end position="405"/>
    </location>
</feature>